<gene>
    <name evidence="1" type="ORF">CYNAS_LOCUS4698</name>
</gene>
<proteinExistence type="predicted"/>
<evidence type="ECO:0000313" key="2">
    <source>
        <dbReference type="Proteomes" id="UP001176961"/>
    </source>
</evidence>
<reference evidence="1" key="1">
    <citation type="submission" date="2023-07" db="EMBL/GenBank/DDBJ databases">
        <authorList>
            <consortium name="CYATHOMIX"/>
        </authorList>
    </citation>
    <scope>NUCLEOTIDE SEQUENCE</scope>
    <source>
        <strain evidence="1">N/A</strain>
    </source>
</reference>
<dbReference type="EMBL" id="CATQJL010000112">
    <property type="protein sequence ID" value="CAJ0592715.1"/>
    <property type="molecule type" value="Genomic_DNA"/>
</dbReference>
<accession>A0AA36DS85</accession>
<protein>
    <submittedName>
        <fullName evidence="1">Uncharacterized protein</fullName>
    </submittedName>
</protein>
<comment type="caution">
    <text evidence="1">The sequence shown here is derived from an EMBL/GenBank/DDBJ whole genome shotgun (WGS) entry which is preliminary data.</text>
</comment>
<dbReference type="AlphaFoldDB" id="A0AA36DS85"/>
<keyword evidence="2" id="KW-1185">Reference proteome</keyword>
<name>A0AA36DS85_CYLNA</name>
<organism evidence="1 2">
    <name type="scientific">Cylicocyclus nassatus</name>
    <name type="common">Nematode worm</name>
    <dbReference type="NCBI Taxonomy" id="53992"/>
    <lineage>
        <taxon>Eukaryota</taxon>
        <taxon>Metazoa</taxon>
        <taxon>Ecdysozoa</taxon>
        <taxon>Nematoda</taxon>
        <taxon>Chromadorea</taxon>
        <taxon>Rhabditida</taxon>
        <taxon>Rhabditina</taxon>
        <taxon>Rhabditomorpha</taxon>
        <taxon>Strongyloidea</taxon>
        <taxon>Strongylidae</taxon>
        <taxon>Cylicocyclus</taxon>
    </lineage>
</organism>
<evidence type="ECO:0000313" key="1">
    <source>
        <dbReference type="EMBL" id="CAJ0592715.1"/>
    </source>
</evidence>
<dbReference type="Proteomes" id="UP001176961">
    <property type="component" value="Unassembled WGS sequence"/>
</dbReference>
<sequence length="122" mass="13232">MAHNDLRAQIATRVLDVGTYGDLPGTKSLFKLKYDIGGIHEALALITIGTECEYSSHVNANMFGMGENFITPQLNEPLYSADSTGKKGCTRSNPCNKIIKDGVCETTDDNVDPLCEQISTSM</sequence>